<dbReference type="InterPro" id="IPR020988">
    <property type="entry name" value="Pept_U32_collagenase"/>
</dbReference>
<dbReference type="Pfam" id="PF12392">
    <property type="entry name" value="DUF3656"/>
    <property type="match status" value="1"/>
</dbReference>
<protein>
    <submittedName>
        <fullName evidence="2">Putative protease YdcP</fullName>
        <ecNumber evidence="2">3.4.-.-</ecNumber>
    </submittedName>
</protein>
<dbReference type="InterPro" id="IPR001539">
    <property type="entry name" value="Peptidase_U32"/>
</dbReference>
<dbReference type="EMBL" id="LTAY01000037">
    <property type="protein sequence ID" value="OPX47972.1"/>
    <property type="molecule type" value="Genomic_DNA"/>
</dbReference>
<evidence type="ECO:0000313" key="2">
    <source>
        <dbReference type="EMBL" id="OPX47972.1"/>
    </source>
</evidence>
<dbReference type="PANTHER" id="PTHR30217:SF10">
    <property type="entry name" value="23S RRNA 5-HYDROXYCYTIDINE C2501 SYNTHASE"/>
    <property type="match status" value="1"/>
</dbReference>
<keyword evidence="2" id="KW-0378">Hydrolase</keyword>
<dbReference type="Pfam" id="PF01136">
    <property type="entry name" value="Peptidase_U32"/>
    <property type="match status" value="2"/>
</dbReference>
<reference evidence="2 3" key="1">
    <citation type="submission" date="2016-02" db="EMBL/GenBank/DDBJ databases">
        <title>Genome sequence of Clostridium thermobutyricum DSM 4928.</title>
        <authorList>
            <person name="Poehlein A."/>
            <person name="Daniel R."/>
        </authorList>
    </citation>
    <scope>NUCLEOTIDE SEQUENCE [LARGE SCALE GENOMIC DNA]</scope>
    <source>
        <strain evidence="2 3">DSM 4928</strain>
    </source>
</reference>
<organism evidence="2 3">
    <name type="scientific">Clostridium thermobutyricum DSM 4928</name>
    <dbReference type="NCBI Taxonomy" id="1121339"/>
    <lineage>
        <taxon>Bacteria</taxon>
        <taxon>Bacillati</taxon>
        <taxon>Bacillota</taxon>
        <taxon>Clostridia</taxon>
        <taxon>Eubacteriales</taxon>
        <taxon>Clostridiaceae</taxon>
        <taxon>Clostridium</taxon>
    </lineage>
</organism>
<dbReference type="GO" id="GO:0006508">
    <property type="term" value="P:proteolysis"/>
    <property type="evidence" value="ECO:0007669"/>
    <property type="project" value="UniProtKB-KW"/>
</dbReference>
<name>A0A1V4SX16_9CLOT</name>
<dbReference type="OrthoDB" id="9807498at2"/>
<proteinExistence type="predicted"/>
<sequence length="780" mass="89511">MKKVEILAPAGSMESLYAAINNGADAIYLGGDKFSARAYASNFDNEKMKLAVDYAHSYGVFVYVTMNTLLKEEELKKAIKYVGYLYEIGVDALIIQDLGLYELIRERYKDFEIHASTQMSIHNGEGAIYFKDKGFHRIVLSRELSMDEIKHISTDLKIETEMFVHGALCVSYSGQCLMSSMIGGRSGNRGRCAQPCRMEYVLKGDKSPEEKSGYLLSPKDICTLEDVKGIINSGTYSLKIEGRMKRPEYVAGVVRNYRKAVDKELKKVEYDLQKGKSELLQLFNRGGFSKAYLNKNVGRDMMSFSFPRNTGIFIGKIDKNGEIILEEDIQLGDGMRVSDGGFSLSKILLNNEEVKEAKKGDKVKLFPTQYKKGDQIYRMSNKTLTDDLSQTVKPYYKKLPLEVEVYFKALDNIKLKTIFNGTEYEVSGEEVQIPSKSPLDMERIEKALCKSGEYPYKIEKVIFKEFNDGFMRIGELNELRRELLQKIVKSECSKYRRRRYNIEEVRNVIPKDIDIKTLVRVAKIDQLEAVKDRVENIAVDVFNRNRDSLRLENIKELSKEKNVYLALPSIVKSEFDLVVKKIEEYKPYIKGILTANLGIINLYKDQLEIIGDYKMNIFNSKSLKFYSEDINLITISEELNRKEIKEVLKGKKAKTAYMIYGKSELMISEYCPIGSTFGGKSSKCECSRPCEKENYRLIDRMNESFNVKTDIFCRSHILNNLPLNLIAEKEDIKSLGIDCLRLDFTDESFEEVNCILDQLEGKREVISENYTKGHYRRGVE</sequence>
<dbReference type="GO" id="GO:0008233">
    <property type="term" value="F:peptidase activity"/>
    <property type="evidence" value="ECO:0007669"/>
    <property type="project" value="UniProtKB-KW"/>
</dbReference>
<dbReference type="EC" id="3.4.-.-" evidence="2"/>
<evidence type="ECO:0000259" key="1">
    <source>
        <dbReference type="Pfam" id="PF12392"/>
    </source>
</evidence>
<dbReference type="PROSITE" id="PS01276">
    <property type="entry name" value="PEPTIDASE_U32"/>
    <property type="match status" value="1"/>
</dbReference>
<dbReference type="AlphaFoldDB" id="A0A1V4SX16"/>
<gene>
    <name evidence="2" type="primary">ydcP_1</name>
    <name evidence="2" type="ORF">CLTHE_15440</name>
</gene>
<feature type="domain" description="Peptidase U32 collagenase" evidence="1">
    <location>
        <begin position="376"/>
        <end position="488"/>
    </location>
</feature>
<dbReference type="InterPro" id="IPR051454">
    <property type="entry name" value="RNA/ubiquinone_mod_enzymes"/>
</dbReference>
<accession>A0A1V4SX16</accession>
<dbReference type="RefSeq" id="WP_080022731.1">
    <property type="nucleotide sequence ID" value="NZ_LTAY01000037.1"/>
</dbReference>
<keyword evidence="2" id="KW-0645">Protease</keyword>
<dbReference type="Proteomes" id="UP000191448">
    <property type="component" value="Unassembled WGS sequence"/>
</dbReference>
<evidence type="ECO:0000313" key="3">
    <source>
        <dbReference type="Proteomes" id="UP000191448"/>
    </source>
</evidence>
<comment type="caution">
    <text evidence="2">The sequence shown here is derived from an EMBL/GenBank/DDBJ whole genome shotgun (WGS) entry which is preliminary data.</text>
</comment>
<dbReference type="PANTHER" id="PTHR30217">
    <property type="entry name" value="PEPTIDASE U32 FAMILY"/>
    <property type="match status" value="1"/>
</dbReference>